<dbReference type="GO" id="GO:0006307">
    <property type="term" value="P:DNA alkylation repair"/>
    <property type="evidence" value="ECO:0007669"/>
    <property type="project" value="InterPro"/>
</dbReference>
<gene>
    <name evidence="2" type="ORF">LSTR_LSTR006883</name>
</gene>
<dbReference type="InterPro" id="IPR009097">
    <property type="entry name" value="Cyclic_Pdiesterase"/>
</dbReference>
<comment type="caution">
    <text evidence="2">The sequence shown here is derived from an EMBL/GenBank/DDBJ whole genome shotgun (WGS) entry which is preliminary data.</text>
</comment>
<dbReference type="Gene3D" id="3.90.1140.10">
    <property type="entry name" value="Cyclic phosphodiesterase"/>
    <property type="match status" value="1"/>
</dbReference>
<dbReference type="OrthoDB" id="277832at2759"/>
<proteinExistence type="predicted"/>
<dbReference type="AlphaFoldDB" id="A0A482XEY6"/>
<name>A0A482XEY6_LAOST</name>
<dbReference type="Proteomes" id="UP000291343">
    <property type="component" value="Unassembled WGS sequence"/>
</dbReference>
<evidence type="ECO:0000313" key="2">
    <source>
        <dbReference type="EMBL" id="RZF44333.1"/>
    </source>
</evidence>
<dbReference type="EMBL" id="QKKF02011155">
    <property type="protein sequence ID" value="RZF44333.1"/>
    <property type="molecule type" value="Genomic_DNA"/>
</dbReference>
<dbReference type="SUPFAM" id="SSF55144">
    <property type="entry name" value="LigT-like"/>
    <property type="match status" value="1"/>
</dbReference>
<sequence length="253" mass="29423">MNKLRIISCSQKSVTKVFKRFKMSRVNKDNFCNKQPTHFISIPFCVGEVKERYLNFKKEILEKFQDQADFDEVLFQNPNKLHMTLGVMALPSVTERDNAIEVLKQCKADVIDQILKDQSLRMRISGVDVLNNDPKKARVVFGKVDRSDHELWQTLCDSVVDYFTKAGIIQKEYDQVKMHITLMNTIFRRKSSVKEVRKNRRPIDVSSIIKEYENYDFGITTVDSLHLSDMRAVSSSGYYKPELILDLKQDDPA</sequence>
<feature type="domain" description="A-kinase anchor protein 7-like phosphoesterase" evidence="1">
    <location>
        <begin position="36"/>
        <end position="242"/>
    </location>
</feature>
<accession>A0A482XEY6</accession>
<dbReference type="InParanoid" id="A0A482XEY6"/>
<dbReference type="PANTHER" id="PTHR13360:SF1">
    <property type="entry name" value="ACTIVATING SIGNAL COINTEGRATOR 1 COMPLEX SUBUNIT 1"/>
    <property type="match status" value="1"/>
</dbReference>
<dbReference type="GO" id="GO:0006355">
    <property type="term" value="P:regulation of DNA-templated transcription"/>
    <property type="evidence" value="ECO:0007669"/>
    <property type="project" value="TreeGrafter"/>
</dbReference>
<keyword evidence="3" id="KW-1185">Reference proteome</keyword>
<dbReference type="FunCoup" id="A0A482XEY6">
    <property type="interactions" value="1466"/>
</dbReference>
<dbReference type="GO" id="GO:0005634">
    <property type="term" value="C:nucleus"/>
    <property type="evidence" value="ECO:0007669"/>
    <property type="project" value="TreeGrafter"/>
</dbReference>
<protein>
    <recommendedName>
        <fullName evidence="1">A-kinase anchor protein 7-like phosphoesterase domain-containing protein</fullName>
    </recommendedName>
</protein>
<dbReference type="SMR" id="A0A482XEY6"/>
<dbReference type="PANTHER" id="PTHR13360">
    <property type="entry name" value="ACTIVATING SIGNAL COINTEGRATOR 1 COMPLEX SUBUNIT 1"/>
    <property type="match status" value="1"/>
</dbReference>
<dbReference type="Pfam" id="PF10469">
    <property type="entry name" value="AKAP7_NLS"/>
    <property type="match status" value="1"/>
</dbReference>
<reference evidence="2 3" key="1">
    <citation type="journal article" date="2017" name="Gigascience">
        <title>Genome sequence of the small brown planthopper, Laodelphax striatellus.</title>
        <authorList>
            <person name="Zhu J."/>
            <person name="Jiang F."/>
            <person name="Wang X."/>
            <person name="Yang P."/>
            <person name="Bao Y."/>
            <person name="Zhao W."/>
            <person name="Wang W."/>
            <person name="Lu H."/>
            <person name="Wang Q."/>
            <person name="Cui N."/>
            <person name="Li J."/>
            <person name="Chen X."/>
            <person name="Luo L."/>
            <person name="Yu J."/>
            <person name="Kang L."/>
            <person name="Cui F."/>
        </authorList>
    </citation>
    <scope>NUCLEOTIDE SEQUENCE [LARGE SCALE GENOMIC DNA]</scope>
    <source>
        <strain evidence="2">Lst14</strain>
    </source>
</reference>
<evidence type="ECO:0000313" key="3">
    <source>
        <dbReference type="Proteomes" id="UP000291343"/>
    </source>
</evidence>
<dbReference type="STRING" id="195883.A0A482XEY6"/>
<dbReference type="InterPro" id="IPR019510">
    <property type="entry name" value="AKAP7-like_phosphoesterase"/>
</dbReference>
<evidence type="ECO:0000259" key="1">
    <source>
        <dbReference type="Pfam" id="PF10469"/>
    </source>
</evidence>
<dbReference type="InterPro" id="IPR009210">
    <property type="entry name" value="ASCC1"/>
</dbReference>
<organism evidence="2 3">
    <name type="scientific">Laodelphax striatellus</name>
    <name type="common">Small brown planthopper</name>
    <name type="synonym">Delphax striatella</name>
    <dbReference type="NCBI Taxonomy" id="195883"/>
    <lineage>
        <taxon>Eukaryota</taxon>
        <taxon>Metazoa</taxon>
        <taxon>Ecdysozoa</taxon>
        <taxon>Arthropoda</taxon>
        <taxon>Hexapoda</taxon>
        <taxon>Insecta</taxon>
        <taxon>Pterygota</taxon>
        <taxon>Neoptera</taxon>
        <taxon>Paraneoptera</taxon>
        <taxon>Hemiptera</taxon>
        <taxon>Auchenorrhyncha</taxon>
        <taxon>Fulgoroidea</taxon>
        <taxon>Delphacidae</taxon>
        <taxon>Criomorphinae</taxon>
        <taxon>Laodelphax</taxon>
    </lineage>
</organism>